<dbReference type="EMBL" id="JASCZI010090966">
    <property type="protein sequence ID" value="MED6148139.1"/>
    <property type="molecule type" value="Genomic_DNA"/>
</dbReference>
<feature type="compositionally biased region" description="Basic residues" evidence="1">
    <location>
        <begin position="9"/>
        <end position="21"/>
    </location>
</feature>
<evidence type="ECO:0000313" key="3">
    <source>
        <dbReference type="Proteomes" id="UP001341840"/>
    </source>
</evidence>
<accession>A0ABU6TI13</accession>
<gene>
    <name evidence="2" type="ORF">PIB30_050330</name>
</gene>
<feature type="region of interest" description="Disordered" evidence="1">
    <location>
        <begin position="1"/>
        <end position="80"/>
    </location>
</feature>
<protein>
    <submittedName>
        <fullName evidence="2">Uncharacterized protein</fullName>
    </submittedName>
</protein>
<reference evidence="2 3" key="1">
    <citation type="journal article" date="2023" name="Plants (Basel)">
        <title>Bridging the Gap: Combining Genomics and Transcriptomics Approaches to Understand Stylosanthes scabra, an Orphan Legume from the Brazilian Caatinga.</title>
        <authorList>
            <person name="Ferreira-Neto J.R.C."/>
            <person name="da Silva M.D."/>
            <person name="Binneck E."/>
            <person name="de Melo N.F."/>
            <person name="da Silva R.H."/>
            <person name="de Melo A.L.T.M."/>
            <person name="Pandolfi V."/>
            <person name="Bustamante F.O."/>
            <person name="Brasileiro-Vidal A.C."/>
            <person name="Benko-Iseppon A.M."/>
        </authorList>
    </citation>
    <scope>NUCLEOTIDE SEQUENCE [LARGE SCALE GENOMIC DNA]</scope>
    <source>
        <tissue evidence="2">Leaves</tissue>
    </source>
</reference>
<evidence type="ECO:0000256" key="1">
    <source>
        <dbReference type="SAM" id="MobiDB-lite"/>
    </source>
</evidence>
<comment type="caution">
    <text evidence="2">The sequence shown here is derived from an EMBL/GenBank/DDBJ whole genome shotgun (WGS) entry which is preliminary data.</text>
</comment>
<dbReference type="Proteomes" id="UP001341840">
    <property type="component" value="Unassembled WGS sequence"/>
</dbReference>
<name>A0ABU6TI13_9FABA</name>
<organism evidence="2 3">
    <name type="scientific">Stylosanthes scabra</name>
    <dbReference type="NCBI Taxonomy" id="79078"/>
    <lineage>
        <taxon>Eukaryota</taxon>
        <taxon>Viridiplantae</taxon>
        <taxon>Streptophyta</taxon>
        <taxon>Embryophyta</taxon>
        <taxon>Tracheophyta</taxon>
        <taxon>Spermatophyta</taxon>
        <taxon>Magnoliopsida</taxon>
        <taxon>eudicotyledons</taxon>
        <taxon>Gunneridae</taxon>
        <taxon>Pentapetalae</taxon>
        <taxon>rosids</taxon>
        <taxon>fabids</taxon>
        <taxon>Fabales</taxon>
        <taxon>Fabaceae</taxon>
        <taxon>Papilionoideae</taxon>
        <taxon>50 kb inversion clade</taxon>
        <taxon>dalbergioids sensu lato</taxon>
        <taxon>Dalbergieae</taxon>
        <taxon>Pterocarpus clade</taxon>
        <taxon>Stylosanthes</taxon>
    </lineage>
</organism>
<keyword evidence="3" id="KW-1185">Reference proteome</keyword>
<sequence>MNRASLRSAQRRSRRRVRVARGHSLSDPGPQPPRECPPAYGTQPPRQHPLRPAAHPTAHSWTRPPPSSRYQGATSAPVVRERVHRAAIRRQEPMTTGKRPPVSIFLGWPTGVVGGHDLNLMLTGPATVPEAVPVVKLSRPPLIIAPSRRAKEPIQVHRVHRDGLLTPKLLLHAIHMVKLDVHEKNKGNRRQPCLDLAHVINPTGFYVSPLG</sequence>
<proteinExistence type="predicted"/>
<evidence type="ECO:0000313" key="2">
    <source>
        <dbReference type="EMBL" id="MED6148139.1"/>
    </source>
</evidence>